<dbReference type="PANTHER" id="PTHR13914">
    <property type="entry name" value="PROLINE OXIDASE"/>
    <property type="match status" value="1"/>
</dbReference>
<evidence type="ECO:0000259" key="7">
    <source>
        <dbReference type="Pfam" id="PF01619"/>
    </source>
</evidence>
<keyword evidence="9" id="KW-1185">Reference proteome</keyword>
<evidence type="ECO:0000256" key="6">
    <source>
        <dbReference type="SAM" id="MobiDB-lite"/>
    </source>
</evidence>
<reference evidence="8 9" key="1">
    <citation type="journal article" date="2013" name="PLoS Genet.">
        <title>The genome and development-dependent transcriptomes of Pyronema confluens: a window into fungal evolution.</title>
        <authorList>
            <person name="Traeger S."/>
            <person name="Altegoer F."/>
            <person name="Freitag M."/>
            <person name="Gabaldon T."/>
            <person name="Kempken F."/>
            <person name="Kumar A."/>
            <person name="Marcet-Houben M."/>
            <person name="Poggeler S."/>
            <person name="Stajich J.E."/>
            <person name="Nowrousian M."/>
        </authorList>
    </citation>
    <scope>NUCLEOTIDE SEQUENCE [LARGE SCALE GENOMIC DNA]</scope>
    <source>
        <strain evidence="9">CBS 100304</strain>
        <tissue evidence="8">Vegetative mycelium</tissue>
    </source>
</reference>
<dbReference type="SUPFAM" id="SSF51730">
    <property type="entry name" value="FAD-linked oxidoreductase"/>
    <property type="match status" value="1"/>
</dbReference>
<feature type="region of interest" description="Disordered" evidence="6">
    <location>
        <begin position="1"/>
        <end position="75"/>
    </location>
</feature>
<feature type="compositionally biased region" description="Low complexity" evidence="6">
    <location>
        <begin position="55"/>
        <end position="70"/>
    </location>
</feature>
<protein>
    <recommendedName>
        <fullName evidence="2 5">Proline dehydrogenase</fullName>
        <ecNumber evidence="2 5">1.5.5.2</ecNumber>
    </recommendedName>
</protein>
<dbReference type="OrthoDB" id="5464at2759"/>
<evidence type="ECO:0000256" key="1">
    <source>
        <dbReference type="ARBA" id="ARBA00005869"/>
    </source>
</evidence>
<dbReference type="EC" id="1.5.5.2" evidence="2 5"/>
<dbReference type="Gene3D" id="3.20.20.220">
    <property type="match status" value="1"/>
</dbReference>
<feature type="compositionally biased region" description="Polar residues" evidence="6">
    <location>
        <begin position="18"/>
        <end position="36"/>
    </location>
</feature>
<dbReference type="OMA" id="WMQDAAD"/>
<evidence type="ECO:0000256" key="5">
    <source>
        <dbReference type="RuleBase" id="RU364054"/>
    </source>
</evidence>
<proteinExistence type="inferred from homology"/>
<gene>
    <name evidence="8" type="ORF">PCON_09910</name>
</gene>
<comment type="function">
    <text evidence="5">Converts proline to delta-1-pyrroline-5-carboxylate.</text>
</comment>
<dbReference type="AlphaFoldDB" id="U4LHS4"/>
<organism evidence="8 9">
    <name type="scientific">Pyronema omphalodes (strain CBS 100304)</name>
    <name type="common">Pyronema confluens</name>
    <dbReference type="NCBI Taxonomy" id="1076935"/>
    <lineage>
        <taxon>Eukaryota</taxon>
        <taxon>Fungi</taxon>
        <taxon>Dikarya</taxon>
        <taxon>Ascomycota</taxon>
        <taxon>Pezizomycotina</taxon>
        <taxon>Pezizomycetes</taxon>
        <taxon>Pezizales</taxon>
        <taxon>Pyronemataceae</taxon>
        <taxon>Pyronema</taxon>
    </lineage>
</organism>
<name>U4LHS4_PYROM</name>
<dbReference type="PANTHER" id="PTHR13914:SF0">
    <property type="entry name" value="PROLINE DEHYDROGENASE 1, MITOCHONDRIAL"/>
    <property type="match status" value="1"/>
</dbReference>
<evidence type="ECO:0000313" key="8">
    <source>
        <dbReference type="EMBL" id="CCX31082.1"/>
    </source>
</evidence>
<dbReference type="STRING" id="1076935.U4LHS4"/>
<evidence type="ECO:0000256" key="3">
    <source>
        <dbReference type="ARBA" id="ARBA00023002"/>
    </source>
</evidence>
<dbReference type="InterPro" id="IPR015659">
    <property type="entry name" value="Proline_oxidase"/>
</dbReference>
<evidence type="ECO:0000256" key="4">
    <source>
        <dbReference type="ARBA" id="ARBA00023062"/>
    </source>
</evidence>
<evidence type="ECO:0000313" key="9">
    <source>
        <dbReference type="Proteomes" id="UP000018144"/>
    </source>
</evidence>
<dbReference type="eggNOG" id="KOG0186">
    <property type="taxonomic scope" value="Eukaryota"/>
</dbReference>
<dbReference type="GO" id="GO:0071949">
    <property type="term" value="F:FAD binding"/>
    <property type="evidence" value="ECO:0007669"/>
    <property type="project" value="TreeGrafter"/>
</dbReference>
<accession>U4LHS4</accession>
<keyword evidence="3 5" id="KW-0560">Oxidoreductase</keyword>
<comment type="catalytic activity">
    <reaction evidence="5">
        <text>L-proline + a quinone = (S)-1-pyrroline-5-carboxylate + a quinol + H(+)</text>
        <dbReference type="Rhea" id="RHEA:23784"/>
        <dbReference type="ChEBI" id="CHEBI:15378"/>
        <dbReference type="ChEBI" id="CHEBI:17388"/>
        <dbReference type="ChEBI" id="CHEBI:24646"/>
        <dbReference type="ChEBI" id="CHEBI:60039"/>
        <dbReference type="ChEBI" id="CHEBI:132124"/>
        <dbReference type="EC" id="1.5.5.2"/>
    </reaction>
</comment>
<dbReference type="EMBL" id="HF935534">
    <property type="protein sequence ID" value="CCX31082.1"/>
    <property type="molecule type" value="Genomic_DNA"/>
</dbReference>
<comment type="similarity">
    <text evidence="1 5">Belongs to the proline oxidase family.</text>
</comment>
<sequence>MASLRFSLATPYVPPRRASTSPKMQSTITANGSHHATVNGHHEHNNDVPSPRSPTPNSQQQPTSTSTSRPAGPLARIPTSHLVRSLLLHTITSNPTLLKVGSTIMKKTADRIDYIPPLKWVVDKTFYAHFCAGSSAPAISSTITSLRSLGYTGIILAYAREVDVSSTSSSSSSSSSASEIQQWLTGTLRTISLCTPHDFLAIKFTGAGSSIIPLLRDQRPWSDLPGMSSAIEQICSAAKEKGVGLLVDAEQATLQLGVDKWAIEMMKQYNTTDTSGVTVYNTYQMYLKRSEGNLRRHMMEAKNEGWKLGVKLVRGAYLHTDPRELIHDTKKETDEAYNAALAHLVRANTDTVVATHNKESVEIARRIAPQPPQNRLVFAQLMGMADELSQELVGSGERVVKYAVWGGTGECVKYLLRRAEENMDAVGRSRENWTATVEELMRRWKGI</sequence>
<dbReference type="InterPro" id="IPR002872">
    <property type="entry name" value="Proline_DH_dom"/>
</dbReference>
<keyword evidence="4 5" id="KW-0642">Proline metabolism</keyword>
<dbReference type="GO" id="GO:0005739">
    <property type="term" value="C:mitochondrion"/>
    <property type="evidence" value="ECO:0007669"/>
    <property type="project" value="TreeGrafter"/>
</dbReference>
<dbReference type="InterPro" id="IPR029041">
    <property type="entry name" value="FAD-linked_oxidoreductase-like"/>
</dbReference>
<keyword evidence="5" id="KW-0285">Flavoprotein</keyword>
<dbReference type="GO" id="GO:0004657">
    <property type="term" value="F:proline dehydrogenase activity"/>
    <property type="evidence" value="ECO:0007669"/>
    <property type="project" value="UniProtKB-EC"/>
</dbReference>
<evidence type="ECO:0000256" key="2">
    <source>
        <dbReference type="ARBA" id="ARBA00012695"/>
    </source>
</evidence>
<comment type="cofactor">
    <cofactor evidence="5">
        <name>FAD</name>
        <dbReference type="ChEBI" id="CHEBI:57692"/>
    </cofactor>
</comment>
<feature type="domain" description="Proline dehydrogenase" evidence="7">
    <location>
        <begin position="141"/>
        <end position="429"/>
    </location>
</feature>
<keyword evidence="5" id="KW-0274">FAD</keyword>
<dbReference type="Proteomes" id="UP000018144">
    <property type="component" value="Unassembled WGS sequence"/>
</dbReference>
<dbReference type="Pfam" id="PF01619">
    <property type="entry name" value="Pro_dh"/>
    <property type="match status" value="1"/>
</dbReference>
<dbReference type="GO" id="GO:0010133">
    <property type="term" value="P:L-proline catabolic process to L-glutamate"/>
    <property type="evidence" value="ECO:0007669"/>
    <property type="project" value="TreeGrafter"/>
</dbReference>